<protein>
    <submittedName>
        <fullName evidence="2">Putative cold-regulated protein</fullName>
    </submittedName>
</protein>
<reference evidence="2" key="1">
    <citation type="journal article" date="2012" name="Genes Genomics">
        <title>Isolation of cold-responsive genes from garlic, Allium sativum.</title>
        <authorList>
            <person name="Son J.-H."/>
            <person name="Park K.-C."/>
            <person name="Lee S.-I."/>
            <person name="Kim H.-H."/>
            <person name="Kim J.-H."/>
            <person name="Kim S.-H."/>
            <person name="Kim N.-S."/>
        </authorList>
    </citation>
    <scope>NUCLEOTIDE SEQUENCE</scope>
</reference>
<dbReference type="AlphaFoldDB" id="H2CLW8"/>
<feature type="region of interest" description="Disordered" evidence="1">
    <location>
        <begin position="1"/>
        <end position="21"/>
    </location>
</feature>
<dbReference type="EMBL" id="JN011455">
    <property type="protein sequence ID" value="AEX55232.1"/>
    <property type="molecule type" value="mRNA"/>
</dbReference>
<proteinExistence type="evidence at transcript level"/>
<evidence type="ECO:0000313" key="2">
    <source>
        <dbReference type="EMBL" id="AEX55232.1"/>
    </source>
</evidence>
<evidence type="ECO:0000256" key="1">
    <source>
        <dbReference type="SAM" id="MobiDB-lite"/>
    </source>
</evidence>
<name>H2CLW8_ALLSA</name>
<organism evidence="2">
    <name type="scientific">Allium sativum</name>
    <name type="common">Garlic</name>
    <dbReference type="NCBI Taxonomy" id="4682"/>
    <lineage>
        <taxon>Eukaryota</taxon>
        <taxon>Viridiplantae</taxon>
        <taxon>Streptophyta</taxon>
        <taxon>Embryophyta</taxon>
        <taxon>Tracheophyta</taxon>
        <taxon>Spermatophyta</taxon>
        <taxon>Magnoliopsida</taxon>
        <taxon>Liliopsida</taxon>
        <taxon>Asparagales</taxon>
        <taxon>Amaryllidaceae</taxon>
        <taxon>Allioideae</taxon>
        <taxon>Allieae</taxon>
        <taxon>Allium</taxon>
    </lineage>
</organism>
<sequence>MASFPQTPIEENNSSTVSSNLLPSANPHSLFPSLVHSISANEKCPNQRKKSSFPNFFFQYRFSTPPSKTDEPRMSQIITSCHLDRHKLLPPYLRRCLQSNCKTMFRSSIAIFLKANR</sequence>
<accession>H2CLW8</accession>